<dbReference type="InterPro" id="IPR016102">
    <property type="entry name" value="Succinyl-CoA_synth-like"/>
</dbReference>
<evidence type="ECO:0000256" key="1">
    <source>
        <dbReference type="ARBA" id="ARBA00060888"/>
    </source>
</evidence>
<dbReference type="Pfam" id="PF13607">
    <property type="entry name" value="Succ_CoA_lig"/>
    <property type="match status" value="1"/>
</dbReference>
<dbReference type="SMART" id="SM00881">
    <property type="entry name" value="CoA_binding"/>
    <property type="match status" value="1"/>
</dbReference>
<dbReference type="Gene3D" id="3.30.1490.20">
    <property type="entry name" value="ATP-grasp fold, A domain"/>
    <property type="match status" value="1"/>
</dbReference>
<dbReference type="Pfam" id="PF13380">
    <property type="entry name" value="CoA_binding_2"/>
    <property type="match status" value="1"/>
</dbReference>
<dbReference type="Pfam" id="PF19045">
    <property type="entry name" value="Ligase_CoA_2"/>
    <property type="match status" value="1"/>
</dbReference>
<keyword evidence="2" id="KW-0547">Nucleotide-binding</keyword>
<organism evidence="4 5">
    <name type="scientific">Aminomonas paucivorans DSM 12260</name>
    <dbReference type="NCBI Taxonomy" id="584708"/>
    <lineage>
        <taxon>Bacteria</taxon>
        <taxon>Thermotogati</taxon>
        <taxon>Synergistota</taxon>
        <taxon>Synergistia</taxon>
        <taxon>Synergistales</taxon>
        <taxon>Synergistaceae</taxon>
        <taxon>Aminomonas</taxon>
    </lineage>
</organism>
<dbReference type="AlphaFoldDB" id="E3CVF8"/>
<reference evidence="4 5" key="1">
    <citation type="journal article" date="2010" name="Stand. Genomic Sci.">
        <title>Non-contiguous finished genome sequence of Aminomonas paucivorans type strain (GLU-3).</title>
        <authorList>
            <person name="Pitluck S."/>
            <person name="Yasawong M."/>
            <person name="Held B."/>
            <person name="Lapidus A."/>
            <person name="Nolan M."/>
            <person name="Copeland A."/>
            <person name="Lucas S."/>
            <person name="Del Rio T.G."/>
            <person name="Tice H."/>
            <person name="Cheng J.F."/>
            <person name="Chertkov O."/>
            <person name="Goodwin L."/>
            <person name="Tapia R."/>
            <person name="Han C."/>
            <person name="Liolios K."/>
            <person name="Ivanova N."/>
            <person name="Mavromatis K."/>
            <person name="Ovchinnikova G."/>
            <person name="Pati A."/>
            <person name="Chen A."/>
            <person name="Palaniappan K."/>
            <person name="Land M."/>
            <person name="Hauser L."/>
            <person name="Chang Y.J."/>
            <person name="Jeffries C.D."/>
            <person name="Pukall R."/>
            <person name="Spring S."/>
            <person name="Rohde M."/>
            <person name="Sikorski J."/>
            <person name="Goker M."/>
            <person name="Woyke T."/>
            <person name="Bristow J."/>
            <person name="Eisen J.A."/>
            <person name="Markowitz V."/>
            <person name="Hugenholtz P."/>
            <person name="Kyrpides N.C."/>
            <person name="Klenk H.P."/>
        </authorList>
    </citation>
    <scope>NUCLEOTIDE SEQUENCE [LARGE SCALE GENOMIC DNA]</scope>
    <source>
        <strain evidence="4 5">DSM 12260</strain>
    </source>
</reference>
<dbReference type="STRING" id="584708.Apau_0786"/>
<dbReference type="HOGENOM" id="CLU_007415_3_1_0"/>
<dbReference type="InterPro" id="IPR013815">
    <property type="entry name" value="ATP_grasp_subdomain_1"/>
</dbReference>
<comment type="similarity">
    <text evidence="1">In the N-terminal section; belongs to the acetate CoA ligase alpha subunit family.</text>
</comment>
<dbReference type="InterPro" id="IPR011761">
    <property type="entry name" value="ATP-grasp"/>
</dbReference>
<dbReference type="GO" id="GO:0005524">
    <property type="term" value="F:ATP binding"/>
    <property type="evidence" value="ECO:0007669"/>
    <property type="project" value="UniProtKB-UniRule"/>
</dbReference>
<sequence>MEPSPSPSLDRLFRPRSVAVVGASAQEESISGRPLKLLRRYGFSGALYPVNPRHQTLGGLPCYPDLLSLPEAPDVVLVGVRADLVPGVMEQCGQVGAGHAVVFSSGFAEGGDPEAQRRLADLARASGVRVLGPNCQGLVNLAEGIPLSFSASLDTDRRPVGSVGYISQSGAFGFASFAMAADQGVGFRYVATTGNQADLDVVDLGHYMLSDPEVRLLLLYLEGLSEGERFLHLLEAARAKGVPVGVLKVGRSAVAAAAAASHTAALTGDDAVWRALFRQYGVIPLEDGDDIQDLGRLAGSVPPPKGNRVGILTTSGGAGIILADACADAGLEVPSLSPDLRGRLDPYLPSFGSSANPVDMTAQVINDPLGFRGCLRALEESPEVDQSVAVLSMITGESGERMAEDLSSAFGEAKKPLACCWLIDREHGGRFVDRLRADGVPVYSSLGRCARALGALWRWSRSTPEPPVDAEVSRNLLDAFPTSLTEHDAKRFLARHGIPVTRERLVTSREEALEAARQIGYPVALKVMSPQIPHKTEAGAVALGLGGDEALTNAYGRILESALRFAPEGVIQGVLVQEMVREGFECLVGVKRDPLFGPLVAVGLGGIYVEVLRDVSLRRAPFGLQTAREMLRELKGYPLLTGARGQKPRDVDALAELVSRVSRIAAAEPCLGELDLNPVFVGFQGGGAVAADALVLRR</sequence>
<dbReference type="SUPFAM" id="SSF56059">
    <property type="entry name" value="Glutathione synthetase ATP-binding domain-like"/>
    <property type="match status" value="1"/>
</dbReference>
<dbReference type="PANTHER" id="PTHR42793:SF4">
    <property type="entry name" value="BLL6376 PROTEIN"/>
    <property type="match status" value="1"/>
</dbReference>
<dbReference type="Gene3D" id="3.40.50.720">
    <property type="entry name" value="NAD(P)-binding Rossmann-like Domain"/>
    <property type="match status" value="1"/>
</dbReference>
<dbReference type="InterPro" id="IPR036291">
    <property type="entry name" value="NAD(P)-bd_dom_sf"/>
</dbReference>
<evidence type="ECO:0000259" key="3">
    <source>
        <dbReference type="PROSITE" id="PS50975"/>
    </source>
</evidence>
<dbReference type="Pfam" id="PF13549">
    <property type="entry name" value="ATP-grasp_5"/>
    <property type="match status" value="1"/>
</dbReference>
<dbReference type="EMBL" id="CM001022">
    <property type="protein sequence ID" value="EFQ23214.1"/>
    <property type="molecule type" value="Genomic_DNA"/>
</dbReference>
<dbReference type="PaxDb" id="584708-Apau_0786"/>
<dbReference type="Gene3D" id="3.40.50.261">
    <property type="entry name" value="Succinyl-CoA synthetase domains"/>
    <property type="match status" value="2"/>
</dbReference>
<dbReference type="Proteomes" id="UP000005096">
    <property type="component" value="Chromosome"/>
</dbReference>
<evidence type="ECO:0000256" key="2">
    <source>
        <dbReference type="PROSITE-ProRule" id="PRU00409"/>
    </source>
</evidence>
<dbReference type="GO" id="GO:0043758">
    <property type="term" value="F:acetate-CoA ligase (ADP-forming) activity"/>
    <property type="evidence" value="ECO:0007669"/>
    <property type="project" value="InterPro"/>
</dbReference>
<evidence type="ECO:0000313" key="4">
    <source>
        <dbReference type="EMBL" id="EFQ23214.1"/>
    </source>
</evidence>
<dbReference type="GO" id="GO:0046872">
    <property type="term" value="F:metal ion binding"/>
    <property type="evidence" value="ECO:0007669"/>
    <property type="project" value="InterPro"/>
</dbReference>
<dbReference type="SUPFAM" id="SSF52210">
    <property type="entry name" value="Succinyl-CoA synthetase domains"/>
    <property type="match status" value="2"/>
</dbReference>
<dbReference type="FunFam" id="3.30.1490.20:FF:000020">
    <property type="entry name" value="Protein lysine acetyltransferase"/>
    <property type="match status" value="1"/>
</dbReference>
<dbReference type="RefSeq" id="WP_006300381.1">
    <property type="nucleotide sequence ID" value="NZ_CM001022.1"/>
</dbReference>
<dbReference type="Gene3D" id="3.30.470.20">
    <property type="entry name" value="ATP-grasp fold, B domain"/>
    <property type="match status" value="1"/>
</dbReference>
<protein>
    <submittedName>
        <fullName evidence="4">CoA-binding domain protein</fullName>
    </submittedName>
</protein>
<dbReference type="InterPro" id="IPR043938">
    <property type="entry name" value="Ligase_CoA_dom"/>
</dbReference>
<feature type="domain" description="ATP-grasp" evidence="3">
    <location>
        <begin position="490"/>
        <end position="526"/>
    </location>
</feature>
<accession>E3CVF8</accession>
<dbReference type="SUPFAM" id="SSF51735">
    <property type="entry name" value="NAD(P)-binding Rossmann-fold domains"/>
    <property type="match status" value="1"/>
</dbReference>
<dbReference type="InterPro" id="IPR032875">
    <property type="entry name" value="Succ_CoA_lig_flav_dom"/>
</dbReference>
<dbReference type="PROSITE" id="PS50975">
    <property type="entry name" value="ATP_GRASP"/>
    <property type="match status" value="1"/>
</dbReference>
<dbReference type="PANTHER" id="PTHR42793">
    <property type="entry name" value="COA BINDING DOMAIN CONTAINING PROTEIN"/>
    <property type="match status" value="1"/>
</dbReference>
<keyword evidence="2" id="KW-0067">ATP-binding</keyword>
<dbReference type="InterPro" id="IPR003781">
    <property type="entry name" value="CoA-bd"/>
</dbReference>
<evidence type="ECO:0000313" key="5">
    <source>
        <dbReference type="Proteomes" id="UP000005096"/>
    </source>
</evidence>
<gene>
    <name evidence="4" type="ORF">Apau_0786</name>
</gene>
<dbReference type="eggNOG" id="COG1042">
    <property type="taxonomic scope" value="Bacteria"/>
</dbReference>
<name>E3CVF8_9BACT</name>
<dbReference type="eggNOG" id="COG0045">
    <property type="taxonomic scope" value="Bacteria"/>
</dbReference>
<dbReference type="OrthoDB" id="9807426at2"/>
<keyword evidence="5" id="KW-1185">Reference proteome</keyword>
<proteinExistence type="inferred from homology"/>